<dbReference type="InterPro" id="IPR036397">
    <property type="entry name" value="RNaseH_sf"/>
</dbReference>
<name>A0A1W0WLR4_HYPEX</name>
<accession>A0A1W0WLR4</accession>
<proteinExistence type="predicted"/>
<comment type="caution">
    <text evidence="1">The sequence shown here is derived from an EMBL/GenBank/DDBJ whole genome shotgun (WGS) entry which is preliminary data.</text>
</comment>
<dbReference type="Proteomes" id="UP000192578">
    <property type="component" value="Unassembled WGS sequence"/>
</dbReference>
<sequence length="199" mass="22681">MAEGAVGSMVQKMANVPATFKKRAISNLIRKNINQEARSDTASSSVKFRGSPKLRTPGLVAAIARVNSQDLEGKINGRKWKNIITIDEAWVYLTDINGIRKIYYKFWGEWSPERWTKFWKESHLKGVMFVAGVCSRGITTIRFIKPGAKINSEYYIQHVLKPLFKNDIRKLFSGEHTNKVVFRHDSVPAHSSGITQEWL</sequence>
<evidence type="ECO:0000313" key="1">
    <source>
        <dbReference type="EMBL" id="OQV16148.1"/>
    </source>
</evidence>
<protein>
    <recommendedName>
        <fullName evidence="3">Tc1-like transposase DDE domain-containing protein</fullName>
    </recommendedName>
</protein>
<dbReference type="EMBL" id="MTYJ01000078">
    <property type="protein sequence ID" value="OQV16148.1"/>
    <property type="molecule type" value="Genomic_DNA"/>
</dbReference>
<evidence type="ECO:0000313" key="2">
    <source>
        <dbReference type="Proteomes" id="UP000192578"/>
    </source>
</evidence>
<gene>
    <name evidence="1" type="ORF">BV898_09783</name>
</gene>
<keyword evidence="2" id="KW-1185">Reference proteome</keyword>
<evidence type="ECO:0008006" key="3">
    <source>
        <dbReference type="Google" id="ProtNLM"/>
    </source>
</evidence>
<organism evidence="1 2">
    <name type="scientific">Hypsibius exemplaris</name>
    <name type="common">Freshwater tardigrade</name>
    <dbReference type="NCBI Taxonomy" id="2072580"/>
    <lineage>
        <taxon>Eukaryota</taxon>
        <taxon>Metazoa</taxon>
        <taxon>Ecdysozoa</taxon>
        <taxon>Tardigrada</taxon>
        <taxon>Eutardigrada</taxon>
        <taxon>Parachela</taxon>
        <taxon>Hypsibioidea</taxon>
        <taxon>Hypsibiidae</taxon>
        <taxon>Hypsibius</taxon>
    </lineage>
</organism>
<reference evidence="2" key="1">
    <citation type="submission" date="2017-01" db="EMBL/GenBank/DDBJ databases">
        <title>Comparative genomics of anhydrobiosis in the tardigrade Hypsibius dujardini.</title>
        <authorList>
            <person name="Yoshida Y."/>
            <person name="Koutsovoulos G."/>
            <person name="Laetsch D."/>
            <person name="Stevens L."/>
            <person name="Kumar S."/>
            <person name="Horikawa D."/>
            <person name="Ishino K."/>
            <person name="Komine S."/>
            <person name="Tomita M."/>
            <person name="Blaxter M."/>
            <person name="Arakawa K."/>
        </authorList>
    </citation>
    <scope>NUCLEOTIDE SEQUENCE [LARGE SCALE GENOMIC DNA]</scope>
    <source>
        <strain evidence="2">Z151</strain>
    </source>
</reference>
<dbReference type="Gene3D" id="3.30.420.10">
    <property type="entry name" value="Ribonuclease H-like superfamily/Ribonuclease H"/>
    <property type="match status" value="1"/>
</dbReference>
<dbReference type="AlphaFoldDB" id="A0A1W0WLR4"/>
<dbReference type="GO" id="GO:0003676">
    <property type="term" value="F:nucleic acid binding"/>
    <property type="evidence" value="ECO:0007669"/>
    <property type="project" value="InterPro"/>
</dbReference>